<dbReference type="FunFam" id="1.10.510.10:FF:001332">
    <property type="entry name" value="Serine/threonine-protein kinase Nek1"/>
    <property type="match status" value="1"/>
</dbReference>
<reference evidence="14" key="1">
    <citation type="submission" date="2025-08" db="UniProtKB">
        <authorList>
            <consortium name="Ensembl"/>
        </authorList>
    </citation>
    <scope>IDENTIFICATION</scope>
</reference>
<dbReference type="GeneTree" id="ENSGT00940000165959"/>
<comment type="catalytic activity">
    <reaction evidence="9">
        <text>L-seryl-[protein] + ATP = O-phospho-L-seryl-[protein] + ADP + H(+)</text>
        <dbReference type="Rhea" id="RHEA:17989"/>
        <dbReference type="Rhea" id="RHEA-COMP:9863"/>
        <dbReference type="Rhea" id="RHEA-COMP:11604"/>
        <dbReference type="ChEBI" id="CHEBI:15378"/>
        <dbReference type="ChEBI" id="CHEBI:29999"/>
        <dbReference type="ChEBI" id="CHEBI:30616"/>
        <dbReference type="ChEBI" id="CHEBI:83421"/>
        <dbReference type="ChEBI" id="CHEBI:456216"/>
        <dbReference type="EC" id="2.7.11.1"/>
    </reaction>
</comment>
<dbReference type="SMART" id="SM00220">
    <property type="entry name" value="S_TKc"/>
    <property type="match status" value="1"/>
</dbReference>
<dbReference type="InterPro" id="IPR011009">
    <property type="entry name" value="Kinase-like_dom_sf"/>
</dbReference>
<dbReference type="PANTHER" id="PTHR44899">
    <property type="entry name" value="CAMK FAMILY PROTEIN KINASE"/>
    <property type="match status" value="1"/>
</dbReference>
<evidence type="ECO:0000259" key="13">
    <source>
        <dbReference type="PROSITE" id="PS50011"/>
    </source>
</evidence>
<proteinExistence type="inferred from homology"/>
<sequence>MENYEKILKIGRGATAEVFLMRNVKTKKMNAVKKIRIDTTKQKRTKECILQEATILRKLVHPHVVTCYEYFCDSEDEHVFIVQDYCDAGTLDDHIKERKGDFFPEDTVMEWFVQLTMAVQYIHSIKILHRDLKTSNVFLTKKGIVRLGDFGISKIMASTMDMASTCVGTPYYLSPELCQDIPYSSKSDIWALGCVLYEMSSLKPAFDASNLISLFYKIVQGEYSPLPDCFSEDLHDLLKTILQKKPESRPSANSILNVCFVHRHLGLFIQKHEFQLFKQIMEKKDKDHICASEIRNKTSMTNQLVPKDDFRCKSAPPSSYKPNISSCELWDQGEMSSVGERSDYSEDFDNDSISSIEEKLDGGESPICQNEDIPEEIGGSLDDDDDDADDDLEYPDDFEEFEGNTLEMVVTHARSAMDVSPDNETFLEDHKEQDSHSMSQTLKTMCQQCIDGVRPSSDDVHPSPEDAHLLRC</sequence>
<dbReference type="PROSITE" id="PS50011">
    <property type="entry name" value="PROTEIN_KINASE_DOM"/>
    <property type="match status" value="1"/>
</dbReference>
<keyword evidence="5 10" id="KW-0547">Nucleotide-binding</keyword>
<evidence type="ECO:0000313" key="15">
    <source>
        <dbReference type="Proteomes" id="UP000694569"/>
    </source>
</evidence>
<dbReference type="Ensembl" id="ENSLLET00000013595.1">
    <property type="protein sequence ID" value="ENSLLEP00000013080.1"/>
    <property type="gene ID" value="ENSLLEG00000008269.1"/>
</dbReference>
<dbReference type="PROSITE" id="PS00108">
    <property type="entry name" value="PROTEIN_KINASE_ST"/>
    <property type="match status" value="1"/>
</dbReference>
<dbReference type="InterPro" id="IPR008271">
    <property type="entry name" value="Ser/Thr_kinase_AS"/>
</dbReference>
<evidence type="ECO:0000256" key="5">
    <source>
        <dbReference type="ARBA" id="ARBA00022741"/>
    </source>
</evidence>
<keyword evidence="6" id="KW-0418">Kinase</keyword>
<dbReference type="Gene3D" id="1.10.510.10">
    <property type="entry name" value="Transferase(Phosphotransferase) domain 1"/>
    <property type="match status" value="1"/>
</dbReference>
<evidence type="ECO:0000256" key="4">
    <source>
        <dbReference type="ARBA" id="ARBA00022679"/>
    </source>
</evidence>
<dbReference type="InterPro" id="IPR000719">
    <property type="entry name" value="Prot_kinase_dom"/>
</dbReference>
<dbReference type="Pfam" id="PF00069">
    <property type="entry name" value="Pkinase"/>
    <property type="match status" value="1"/>
</dbReference>
<comment type="similarity">
    <text evidence="1">Belongs to the protein kinase superfamily. NEK Ser/Thr protein kinase family. NIMA subfamily.</text>
</comment>
<dbReference type="GO" id="GO:0004674">
    <property type="term" value="F:protein serine/threonine kinase activity"/>
    <property type="evidence" value="ECO:0007669"/>
    <property type="project" value="UniProtKB-KW"/>
</dbReference>
<keyword evidence="7 10" id="KW-0067">ATP-binding</keyword>
<evidence type="ECO:0000256" key="9">
    <source>
        <dbReference type="ARBA" id="ARBA00048679"/>
    </source>
</evidence>
<evidence type="ECO:0000256" key="8">
    <source>
        <dbReference type="ARBA" id="ARBA00047899"/>
    </source>
</evidence>
<evidence type="ECO:0000256" key="12">
    <source>
        <dbReference type="SAM" id="MobiDB-lite"/>
    </source>
</evidence>
<evidence type="ECO:0000256" key="11">
    <source>
        <dbReference type="RuleBase" id="RU000304"/>
    </source>
</evidence>
<feature type="domain" description="Protein kinase" evidence="13">
    <location>
        <begin position="4"/>
        <end position="265"/>
    </location>
</feature>
<evidence type="ECO:0000256" key="3">
    <source>
        <dbReference type="ARBA" id="ARBA00022527"/>
    </source>
</evidence>
<reference evidence="14" key="2">
    <citation type="submission" date="2025-09" db="UniProtKB">
        <authorList>
            <consortium name="Ensembl"/>
        </authorList>
    </citation>
    <scope>IDENTIFICATION</scope>
</reference>
<dbReference type="SUPFAM" id="SSF56112">
    <property type="entry name" value="Protein kinase-like (PK-like)"/>
    <property type="match status" value="1"/>
</dbReference>
<name>A0A8C5MEU5_9ANUR</name>
<dbReference type="GO" id="GO:0005524">
    <property type="term" value="F:ATP binding"/>
    <property type="evidence" value="ECO:0007669"/>
    <property type="project" value="UniProtKB-UniRule"/>
</dbReference>
<feature type="binding site" evidence="10">
    <location>
        <position position="34"/>
    </location>
    <ligand>
        <name>ATP</name>
        <dbReference type="ChEBI" id="CHEBI:30616"/>
    </ligand>
</feature>
<keyword evidence="4" id="KW-0808">Transferase</keyword>
<dbReference type="AlphaFoldDB" id="A0A8C5MEU5"/>
<feature type="compositionally biased region" description="Acidic residues" evidence="12">
    <location>
        <begin position="381"/>
        <end position="391"/>
    </location>
</feature>
<dbReference type="Proteomes" id="UP000694569">
    <property type="component" value="Unplaced"/>
</dbReference>
<dbReference type="InterPro" id="IPR051131">
    <property type="entry name" value="NEK_Ser/Thr_kinase_NIMA"/>
</dbReference>
<evidence type="ECO:0000313" key="14">
    <source>
        <dbReference type="Ensembl" id="ENSLLEP00000013080.1"/>
    </source>
</evidence>
<evidence type="ECO:0000256" key="6">
    <source>
        <dbReference type="ARBA" id="ARBA00022777"/>
    </source>
</evidence>
<protein>
    <recommendedName>
        <fullName evidence="2">non-specific serine/threonine protein kinase</fullName>
        <ecNumber evidence="2">2.7.11.1</ecNumber>
    </recommendedName>
</protein>
<organism evidence="14 15">
    <name type="scientific">Leptobrachium leishanense</name>
    <name type="common">Leishan spiny toad</name>
    <dbReference type="NCBI Taxonomy" id="445787"/>
    <lineage>
        <taxon>Eukaryota</taxon>
        <taxon>Metazoa</taxon>
        <taxon>Chordata</taxon>
        <taxon>Craniata</taxon>
        <taxon>Vertebrata</taxon>
        <taxon>Euteleostomi</taxon>
        <taxon>Amphibia</taxon>
        <taxon>Batrachia</taxon>
        <taxon>Anura</taxon>
        <taxon>Pelobatoidea</taxon>
        <taxon>Megophryidae</taxon>
        <taxon>Leptobrachium</taxon>
    </lineage>
</organism>
<dbReference type="InterPro" id="IPR017441">
    <property type="entry name" value="Protein_kinase_ATP_BS"/>
</dbReference>
<evidence type="ECO:0000256" key="7">
    <source>
        <dbReference type="ARBA" id="ARBA00022840"/>
    </source>
</evidence>
<dbReference type="PANTHER" id="PTHR44899:SF3">
    <property type="entry name" value="SERINE_THREONINE-PROTEIN KINASE NEK1"/>
    <property type="match status" value="1"/>
</dbReference>
<accession>A0A8C5MEU5</accession>
<dbReference type="PROSITE" id="PS00107">
    <property type="entry name" value="PROTEIN_KINASE_ATP"/>
    <property type="match status" value="1"/>
</dbReference>
<dbReference type="EC" id="2.7.11.1" evidence="2"/>
<dbReference type="OrthoDB" id="248923at2759"/>
<keyword evidence="15" id="KW-1185">Reference proteome</keyword>
<comment type="catalytic activity">
    <reaction evidence="8">
        <text>L-threonyl-[protein] + ATP = O-phospho-L-threonyl-[protein] + ADP + H(+)</text>
        <dbReference type="Rhea" id="RHEA:46608"/>
        <dbReference type="Rhea" id="RHEA-COMP:11060"/>
        <dbReference type="Rhea" id="RHEA-COMP:11605"/>
        <dbReference type="ChEBI" id="CHEBI:15378"/>
        <dbReference type="ChEBI" id="CHEBI:30013"/>
        <dbReference type="ChEBI" id="CHEBI:30616"/>
        <dbReference type="ChEBI" id="CHEBI:61977"/>
        <dbReference type="ChEBI" id="CHEBI:456216"/>
        <dbReference type="EC" id="2.7.11.1"/>
    </reaction>
</comment>
<keyword evidence="3 11" id="KW-0723">Serine/threonine-protein kinase</keyword>
<evidence type="ECO:0000256" key="2">
    <source>
        <dbReference type="ARBA" id="ARBA00012513"/>
    </source>
</evidence>
<feature type="region of interest" description="Disordered" evidence="12">
    <location>
        <begin position="357"/>
        <end position="391"/>
    </location>
</feature>
<dbReference type="CDD" id="cd08215">
    <property type="entry name" value="STKc_Nek"/>
    <property type="match status" value="1"/>
</dbReference>
<evidence type="ECO:0000256" key="1">
    <source>
        <dbReference type="ARBA" id="ARBA00010886"/>
    </source>
</evidence>
<evidence type="ECO:0000256" key="10">
    <source>
        <dbReference type="PROSITE-ProRule" id="PRU10141"/>
    </source>
</evidence>